<reference evidence="2" key="1">
    <citation type="submission" date="2024-03" db="EMBL/GenBank/DDBJ databases">
        <title>Human intestinal bacterial collection.</title>
        <authorList>
            <person name="Pauvert C."/>
            <person name="Hitch T.C.A."/>
            <person name="Clavel T."/>
        </authorList>
    </citation>
    <scope>NUCLEOTIDE SEQUENCE [LARGE SCALE GENOMIC DNA]</scope>
    <source>
        <strain evidence="2">CLA-AA-H89B</strain>
    </source>
</reference>
<sequence length="234" mass="26258">MKYLIDTHTHTIASGHAYNTIDEMTRKAAQIGLPAIAFTEHTPKMPGSCGKLYFSNFKVLPREKFGVRRLFGCEANIMDYDGTLDMPDTLLEKMDIVIASFHIPCICPGTKEQNTQALVQVLENPLVDIIGHPDDSRYPVDFETVVRAAKQNNKFLELNNTSLKPDGPRSGARENDLCMLKLCMEHGVMITLGSDAHVEEDICNFSYAEELLKEVHFPDQLIANLDLDRFTALL</sequence>
<evidence type="ECO:0000313" key="2">
    <source>
        <dbReference type="EMBL" id="MEQ2555103.1"/>
    </source>
</evidence>
<dbReference type="PANTHER" id="PTHR36928">
    <property type="entry name" value="PHOSPHATASE YCDX-RELATED"/>
    <property type="match status" value="1"/>
</dbReference>
<dbReference type="InterPro" id="IPR050243">
    <property type="entry name" value="PHP_phosphatase"/>
</dbReference>
<protein>
    <submittedName>
        <fullName evidence="2">Phosphatase</fullName>
    </submittedName>
</protein>
<dbReference type="NCBIfam" id="NF006702">
    <property type="entry name" value="PRK09248.1"/>
    <property type="match status" value="1"/>
</dbReference>
<dbReference type="Pfam" id="PF02811">
    <property type="entry name" value="PHP"/>
    <property type="match status" value="1"/>
</dbReference>
<keyword evidence="3" id="KW-1185">Reference proteome</keyword>
<dbReference type="SUPFAM" id="SSF89550">
    <property type="entry name" value="PHP domain-like"/>
    <property type="match status" value="1"/>
</dbReference>
<evidence type="ECO:0000313" key="3">
    <source>
        <dbReference type="Proteomes" id="UP001546774"/>
    </source>
</evidence>
<feature type="domain" description="Polymerase/histidinol phosphatase N-terminal" evidence="1">
    <location>
        <begin position="5"/>
        <end position="79"/>
    </location>
</feature>
<dbReference type="CDD" id="cd07437">
    <property type="entry name" value="PHP_HisPPase_Ycdx_like"/>
    <property type="match status" value="1"/>
</dbReference>
<dbReference type="InterPro" id="IPR016195">
    <property type="entry name" value="Pol/histidinol_Pase-like"/>
</dbReference>
<dbReference type="EMBL" id="JBBMFS010000006">
    <property type="protein sequence ID" value="MEQ2555103.1"/>
    <property type="molecule type" value="Genomic_DNA"/>
</dbReference>
<name>A0ABV1H5X2_9FIRM</name>
<proteinExistence type="predicted"/>
<gene>
    <name evidence="2" type="ORF">WMO37_08810</name>
</gene>
<dbReference type="SMART" id="SM00481">
    <property type="entry name" value="POLIIIAc"/>
    <property type="match status" value="1"/>
</dbReference>
<organism evidence="2 3">
    <name type="scientific">Lachnospira intestinalis</name>
    <dbReference type="NCBI Taxonomy" id="3133158"/>
    <lineage>
        <taxon>Bacteria</taxon>
        <taxon>Bacillati</taxon>
        <taxon>Bacillota</taxon>
        <taxon>Clostridia</taxon>
        <taxon>Lachnospirales</taxon>
        <taxon>Lachnospiraceae</taxon>
        <taxon>Lachnospira</taxon>
    </lineage>
</organism>
<dbReference type="PANTHER" id="PTHR36928:SF1">
    <property type="entry name" value="PHOSPHATASE YCDX-RELATED"/>
    <property type="match status" value="1"/>
</dbReference>
<comment type="caution">
    <text evidence="2">The sequence shown here is derived from an EMBL/GenBank/DDBJ whole genome shotgun (WGS) entry which is preliminary data.</text>
</comment>
<accession>A0ABV1H5X2</accession>
<evidence type="ECO:0000259" key="1">
    <source>
        <dbReference type="SMART" id="SM00481"/>
    </source>
</evidence>
<dbReference type="Gene3D" id="3.20.20.140">
    <property type="entry name" value="Metal-dependent hydrolases"/>
    <property type="match status" value="1"/>
</dbReference>
<dbReference type="Proteomes" id="UP001546774">
    <property type="component" value="Unassembled WGS sequence"/>
</dbReference>
<dbReference type="InterPro" id="IPR003141">
    <property type="entry name" value="Pol/His_phosphatase_N"/>
</dbReference>
<dbReference type="InterPro" id="IPR004013">
    <property type="entry name" value="PHP_dom"/>
</dbReference>